<reference evidence="2 3" key="1">
    <citation type="journal article" date="2015" name="Nature">
        <title>rRNA introns, odd ribosomes, and small enigmatic genomes across a large radiation of phyla.</title>
        <authorList>
            <person name="Brown C.T."/>
            <person name="Hug L.A."/>
            <person name="Thomas B.C."/>
            <person name="Sharon I."/>
            <person name="Castelle C.J."/>
            <person name="Singh A."/>
            <person name="Wilkins M.J."/>
            <person name="Williams K.H."/>
            <person name="Banfield J.F."/>
        </authorList>
    </citation>
    <scope>NUCLEOTIDE SEQUENCE [LARGE SCALE GENOMIC DNA]</scope>
</reference>
<comment type="caution">
    <text evidence="2">The sequence shown here is derived from an EMBL/GenBank/DDBJ whole genome shotgun (WGS) entry which is preliminary data.</text>
</comment>
<evidence type="ECO:0000256" key="1">
    <source>
        <dbReference type="SAM" id="Phobius"/>
    </source>
</evidence>
<gene>
    <name evidence="2" type="ORF">UV56_C0021G0004</name>
</gene>
<evidence type="ECO:0000313" key="3">
    <source>
        <dbReference type="Proteomes" id="UP000034611"/>
    </source>
</evidence>
<evidence type="ECO:0000313" key="2">
    <source>
        <dbReference type="EMBL" id="KKS80321.1"/>
    </source>
</evidence>
<sequence length="270" mass="30885">MKRLFKQFIIACVYFLLFAGFAWLMWGLFYVPTCTDGIKNQNEENTDCGGVCQSCEIRSLSYPLVARKIFSIDPQGNATDVAIQLKNPNLSWGLKSFDYKINFLDSSNRILPGSLSGKSFLMPGASQWLMQTAKFAPAELTEVEFEIASSTIEWNKLRPYVSENEFVIRDKQYKLLSAPAAGYAELTGTVENKSSFNVNNVEVQGVLFDKEKRIISFGRTVIFSLRQDEARQFRIFWPKQFINRNPVASFDVFANINFLADESFLQRYKQ</sequence>
<feature type="transmembrane region" description="Helical" evidence="1">
    <location>
        <begin position="7"/>
        <end position="31"/>
    </location>
</feature>
<dbReference type="InterPro" id="IPR047676">
    <property type="entry name" value="FxLYD_dom"/>
</dbReference>
<name>A0A0G1EB92_9BACT</name>
<dbReference type="EMBL" id="LCEY01000021">
    <property type="protein sequence ID" value="KKS80321.1"/>
    <property type="molecule type" value="Genomic_DNA"/>
</dbReference>
<accession>A0A0G1EB92</accession>
<keyword evidence="1" id="KW-0812">Transmembrane</keyword>
<organism evidence="2 3">
    <name type="scientific">Candidatus Woesebacteria bacterium GW2011_GWC1_43_10b</name>
    <dbReference type="NCBI Taxonomy" id="1618585"/>
    <lineage>
        <taxon>Bacteria</taxon>
        <taxon>Candidatus Woeseibacteriota</taxon>
    </lineage>
</organism>
<dbReference type="AlphaFoldDB" id="A0A0G1EB92"/>
<keyword evidence="1" id="KW-0472">Membrane</keyword>
<keyword evidence="1" id="KW-1133">Transmembrane helix</keyword>
<protein>
    <submittedName>
        <fullName evidence="2">Uncharacterized protein</fullName>
    </submittedName>
</protein>
<proteinExistence type="predicted"/>
<dbReference type="Proteomes" id="UP000034611">
    <property type="component" value="Unassembled WGS sequence"/>
</dbReference>
<dbReference type="NCBIfam" id="NF038353">
    <property type="entry name" value="FxLYD_dom"/>
    <property type="match status" value="1"/>
</dbReference>